<dbReference type="AlphaFoldDB" id="A0A4R1HR49"/>
<dbReference type="Pfam" id="PF00578">
    <property type="entry name" value="AhpC-TSA"/>
    <property type="match status" value="1"/>
</dbReference>
<accession>A0A4R1HR49</accession>
<dbReference type="Proteomes" id="UP000295030">
    <property type="component" value="Unassembled WGS sequence"/>
</dbReference>
<protein>
    <submittedName>
        <fullName evidence="4">Peroxiredoxin</fullName>
    </submittedName>
</protein>
<organism evidence="4 5">
    <name type="scientific">Ancylobacter aquaticus</name>
    <dbReference type="NCBI Taxonomy" id="100"/>
    <lineage>
        <taxon>Bacteria</taxon>
        <taxon>Pseudomonadati</taxon>
        <taxon>Pseudomonadota</taxon>
        <taxon>Alphaproteobacteria</taxon>
        <taxon>Hyphomicrobiales</taxon>
        <taxon>Xanthobacteraceae</taxon>
        <taxon>Ancylobacter</taxon>
    </lineage>
</organism>
<dbReference type="InterPro" id="IPR036249">
    <property type="entry name" value="Thioredoxin-like_sf"/>
</dbReference>
<evidence type="ECO:0000313" key="5">
    <source>
        <dbReference type="Proteomes" id="UP000295030"/>
    </source>
</evidence>
<comment type="caution">
    <text evidence="4">The sequence shown here is derived from an EMBL/GenBank/DDBJ whole genome shotgun (WGS) entry which is preliminary data.</text>
</comment>
<reference evidence="4 5" key="1">
    <citation type="submission" date="2019-03" db="EMBL/GenBank/DDBJ databases">
        <title>Genomic Encyclopedia of Type Strains, Phase IV (KMG-IV): sequencing the most valuable type-strain genomes for metagenomic binning, comparative biology and taxonomic classification.</title>
        <authorList>
            <person name="Goeker M."/>
        </authorList>
    </citation>
    <scope>NUCLEOTIDE SEQUENCE [LARGE SCALE GENOMIC DNA]</scope>
    <source>
        <strain evidence="4 5">DSM 101</strain>
    </source>
</reference>
<dbReference type="InterPro" id="IPR013766">
    <property type="entry name" value="Thioredoxin_domain"/>
</dbReference>
<keyword evidence="1" id="KW-0676">Redox-active center</keyword>
<dbReference type="GO" id="GO:0016209">
    <property type="term" value="F:antioxidant activity"/>
    <property type="evidence" value="ECO:0007669"/>
    <property type="project" value="InterPro"/>
</dbReference>
<dbReference type="GO" id="GO:0015036">
    <property type="term" value="F:disulfide oxidoreductase activity"/>
    <property type="evidence" value="ECO:0007669"/>
    <property type="project" value="UniProtKB-ARBA"/>
</dbReference>
<dbReference type="InterPro" id="IPR017937">
    <property type="entry name" value="Thioredoxin_CS"/>
</dbReference>
<dbReference type="SUPFAM" id="SSF52833">
    <property type="entry name" value="Thioredoxin-like"/>
    <property type="match status" value="1"/>
</dbReference>
<proteinExistence type="predicted"/>
<dbReference type="EMBL" id="SMFY01000003">
    <property type="protein sequence ID" value="TCK23683.1"/>
    <property type="molecule type" value="Genomic_DNA"/>
</dbReference>
<evidence type="ECO:0000313" key="4">
    <source>
        <dbReference type="EMBL" id="TCK23683.1"/>
    </source>
</evidence>
<name>A0A4R1HR49_ANCAQ</name>
<dbReference type="PROSITE" id="PS51352">
    <property type="entry name" value="THIOREDOXIN_2"/>
    <property type="match status" value="1"/>
</dbReference>
<evidence type="ECO:0000256" key="2">
    <source>
        <dbReference type="SAM" id="MobiDB-lite"/>
    </source>
</evidence>
<evidence type="ECO:0000256" key="1">
    <source>
        <dbReference type="ARBA" id="ARBA00023284"/>
    </source>
</evidence>
<sequence>MLASTAPACRGEKNRSLLLVVSSLASLTLGGAGMACAASPLPIGAGAPALSLPSLDHGRQDLAALKGRPVLVHFFATWCAPCREEMAGLSRLAERGTSGVAILAVDVGEVPVRVRRFFDARPVPFPVLLDEDRAALKAWKVAGLPASFVLDGTHALRLFADGPVDWDDPAAERQLTALMTDMPADSAVAPEGAGLPPLDQQEPTRENSP</sequence>
<evidence type="ECO:0000259" key="3">
    <source>
        <dbReference type="PROSITE" id="PS51352"/>
    </source>
</evidence>
<gene>
    <name evidence="4" type="ORF">EV667_3524</name>
</gene>
<dbReference type="Gene3D" id="3.40.30.10">
    <property type="entry name" value="Glutaredoxin"/>
    <property type="match status" value="1"/>
</dbReference>
<dbReference type="CDD" id="cd02966">
    <property type="entry name" value="TlpA_like_family"/>
    <property type="match status" value="1"/>
</dbReference>
<dbReference type="PANTHER" id="PTHR42852:SF13">
    <property type="entry name" value="PROTEIN DIPZ"/>
    <property type="match status" value="1"/>
</dbReference>
<keyword evidence="5" id="KW-1185">Reference proteome</keyword>
<feature type="region of interest" description="Disordered" evidence="2">
    <location>
        <begin position="181"/>
        <end position="209"/>
    </location>
</feature>
<dbReference type="InterPro" id="IPR050553">
    <property type="entry name" value="Thioredoxin_ResA/DsbE_sf"/>
</dbReference>
<dbReference type="PROSITE" id="PS00194">
    <property type="entry name" value="THIOREDOXIN_1"/>
    <property type="match status" value="1"/>
</dbReference>
<dbReference type="InterPro" id="IPR000866">
    <property type="entry name" value="AhpC/TSA"/>
</dbReference>
<feature type="domain" description="Thioredoxin" evidence="3">
    <location>
        <begin position="41"/>
        <end position="180"/>
    </location>
</feature>
<dbReference type="PANTHER" id="PTHR42852">
    <property type="entry name" value="THIOL:DISULFIDE INTERCHANGE PROTEIN DSBE"/>
    <property type="match status" value="1"/>
</dbReference>